<evidence type="ECO:0000259" key="12">
    <source>
        <dbReference type="PROSITE" id="PS51406"/>
    </source>
</evidence>
<dbReference type="GO" id="GO:0005102">
    <property type="term" value="F:signaling receptor binding"/>
    <property type="evidence" value="ECO:0007669"/>
    <property type="project" value="InterPro"/>
</dbReference>
<comment type="subunit">
    <text evidence="11">Heterohexamer; disulfide linked. Contains 2 sets of 3 non-identical chains (alpha, beta and gamma). The 2 heterotrimers are in head to head conformation with the N-termini in a small central domain.</text>
</comment>
<dbReference type="Gene3D" id="3.90.215.10">
    <property type="entry name" value="Gamma Fibrinogen, chain A, domain 1"/>
    <property type="match status" value="1"/>
</dbReference>
<dbReference type="InterPro" id="IPR037579">
    <property type="entry name" value="FIB_ANG-like"/>
</dbReference>
<dbReference type="FunFam" id="4.10.530.10:FF:000002">
    <property type="entry name" value="Fibrinogen gamma chain"/>
    <property type="match status" value="1"/>
</dbReference>
<dbReference type="InterPro" id="IPR012290">
    <property type="entry name" value="Fibrinogen_a/b/g_coil_dom"/>
</dbReference>
<dbReference type="GO" id="GO:0034116">
    <property type="term" value="P:positive regulation of heterotypic cell-cell adhesion"/>
    <property type="evidence" value="ECO:0007669"/>
    <property type="project" value="TreeGrafter"/>
</dbReference>
<evidence type="ECO:0000256" key="1">
    <source>
        <dbReference type="ARBA" id="ARBA00004613"/>
    </source>
</evidence>
<feature type="domain" description="Fibrinogen C-terminal" evidence="12">
    <location>
        <begin position="223"/>
        <end position="470"/>
    </location>
</feature>
<dbReference type="SUPFAM" id="SSF58010">
    <property type="entry name" value="Fibrinogen coiled-coil and central regions"/>
    <property type="match status" value="1"/>
</dbReference>
<dbReference type="PANTHER" id="PTHR47221:SF9">
    <property type="entry name" value="FIBRINOGEN GAMMA CHAIN"/>
    <property type="match status" value="1"/>
</dbReference>
<protein>
    <submittedName>
        <fullName evidence="13">Fibrinogen gamma chain</fullName>
    </submittedName>
</protein>
<evidence type="ECO:0000256" key="8">
    <source>
        <dbReference type="ARBA" id="ARBA00023084"/>
    </source>
</evidence>
<dbReference type="Pfam" id="PF00147">
    <property type="entry name" value="Fibrinogen_C"/>
    <property type="match status" value="1"/>
</dbReference>
<dbReference type="SUPFAM" id="SSF56496">
    <property type="entry name" value="Fibrinogen C-terminal domain-like"/>
    <property type="match status" value="1"/>
</dbReference>
<keyword evidence="8" id="KW-0094">Blood coagulation</keyword>
<dbReference type="Pfam" id="PF08702">
    <property type="entry name" value="Fib_alpha"/>
    <property type="match status" value="1"/>
</dbReference>
<reference evidence="13" key="1">
    <citation type="submission" date="2025-08" db="UniProtKB">
        <authorList>
            <consortium name="Ensembl"/>
        </authorList>
    </citation>
    <scope>IDENTIFICATION</scope>
</reference>
<evidence type="ECO:0000256" key="2">
    <source>
        <dbReference type="ARBA" id="ARBA00022525"/>
    </source>
</evidence>
<dbReference type="GO" id="GO:0046872">
    <property type="term" value="F:metal ion binding"/>
    <property type="evidence" value="ECO:0007669"/>
    <property type="project" value="UniProtKB-KW"/>
</dbReference>
<dbReference type="PROSITE" id="PS00514">
    <property type="entry name" value="FIBRINOGEN_C_1"/>
    <property type="match status" value="1"/>
</dbReference>
<evidence type="ECO:0000256" key="9">
    <source>
        <dbReference type="ARBA" id="ARBA00023157"/>
    </source>
</evidence>
<keyword evidence="4" id="KW-0479">Metal-binding</keyword>
<dbReference type="InterPro" id="IPR014716">
    <property type="entry name" value="Fibrinogen_a/b/g_C_1"/>
</dbReference>
<dbReference type="CDD" id="cd00087">
    <property type="entry name" value="FReD"/>
    <property type="match status" value="1"/>
</dbReference>
<keyword evidence="7" id="KW-0175">Coiled coil</keyword>
<dbReference type="Gene3D" id="1.20.5.50">
    <property type="match status" value="1"/>
</dbReference>
<evidence type="ECO:0000256" key="4">
    <source>
        <dbReference type="ARBA" id="ARBA00022723"/>
    </source>
</evidence>
<accession>A0A8C6WF23</accession>
<keyword evidence="14" id="KW-1185">Reference proteome</keyword>
<dbReference type="GO" id="GO:0042730">
    <property type="term" value="P:fibrinolysis"/>
    <property type="evidence" value="ECO:0007669"/>
    <property type="project" value="TreeGrafter"/>
</dbReference>
<name>A0A8C6WF23_9GOBI</name>
<dbReference type="GO" id="GO:0070527">
    <property type="term" value="P:platelet aggregation"/>
    <property type="evidence" value="ECO:0007669"/>
    <property type="project" value="TreeGrafter"/>
</dbReference>
<sequence length="490" mass="54653">MTASLSHGFVLTQRGGGMGGLFTHEPFIKHSTQDLVQINIPLRTVALHSQQSPSPGSHISMGPSILHATVGLLFLLHSASAQVRGDSLATCNMNDGFGKYCPTTCGVADYLFRYLPAISRDLESMEKDLELIANLTTDAEEKVVYMKDSTTAAQKSQSEGYIKKSVNMLDDVLRFEKTIFAQEQQILELQNVLSSNQRKMVELDKLSSQLKQKCQEPCKDSVDIQTTTGTDCQDIANKGATTSGLYYVRPAAATEQFLVYCEIDEYRRGFTVIQRRRDGSVDFNKNWNQYKNGFGYLSPDDTTEFWLGNEKTHWLTAVSTVPTVLRIELVDWEGNKRYADYHTFAVGPEIDLFRLTYGYYMGGDAGDAFGGFDFGDDPSDKFYTMHNGQQFSTSDKDNDKYDGNCAEQDGSGWWMNRCHAAHLNGKYHQGGTYTAKDAGEFGFDNGIIWVTWHNRWYSLKETTMKLIPVTRLTAGGGQQGGVKQFGGLGV</sequence>
<dbReference type="Proteomes" id="UP000694523">
    <property type="component" value="Unplaced"/>
</dbReference>
<proteinExistence type="predicted"/>
<dbReference type="Ensembl" id="ENSNMLT00000002490.1">
    <property type="protein sequence ID" value="ENSNMLP00000002152.1"/>
    <property type="gene ID" value="ENSNMLG00000001593.1"/>
</dbReference>
<evidence type="ECO:0000256" key="6">
    <source>
        <dbReference type="ARBA" id="ARBA00022837"/>
    </source>
</evidence>
<evidence type="ECO:0000313" key="14">
    <source>
        <dbReference type="Proteomes" id="UP000694523"/>
    </source>
</evidence>
<keyword evidence="3" id="KW-0356">Hemostasis</keyword>
<dbReference type="Gene3D" id="4.10.530.10">
    <property type="entry name" value="Gamma-fibrinogen Carboxyl Terminal Fragment, domain 2"/>
    <property type="match status" value="1"/>
</dbReference>
<dbReference type="SMART" id="SM00186">
    <property type="entry name" value="FBG"/>
    <property type="match status" value="1"/>
</dbReference>
<dbReference type="GO" id="GO:0051258">
    <property type="term" value="P:protein polymerization"/>
    <property type="evidence" value="ECO:0007669"/>
    <property type="project" value="InterPro"/>
</dbReference>
<dbReference type="PANTHER" id="PTHR47221">
    <property type="entry name" value="FIBRINOGEN ALPHA CHAIN"/>
    <property type="match status" value="1"/>
</dbReference>
<dbReference type="GO" id="GO:0030674">
    <property type="term" value="F:protein-macromolecule adaptor activity"/>
    <property type="evidence" value="ECO:0007669"/>
    <property type="project" value="TreeGrafter"/>
</dbReference>
<dbReference type="AlphaFoldDB" id="A0A8C6WF23"/>
<dbReference type="PROSITE" id="PS51406">
    <property type="entry name" value="FIBRINOGEN_C_2"/>
    <property type="match status" value="1"/>
</dbReference>
<keyword evidence="10" id="KW-0325">Glycoprotein</keyword>
<dbReference type="InterPro" id="IPR002181">
    <property type="entry name" value="Fibrinogen_a/b/g_C_dom"/>
</dbReference>
<dbReference type="GO" id="GO:0005201">
    <property type="term" value="F:extracellular matrix structural constituent"/>
    <property type="evidence" value="ECO:0007669"/>
    <property type="project" value="TreeGrafter"/>
</dbReference>
<keyword evidence="6" id="KW-0106">Calcium</keyword>
<dbReference type="InterPro" id="IPR020837">
    <property type="entry name" value="Fibrinogen_CS"/>
</dbReference>
<evidence type="ECO:0000313" key="13">
    <source>
        <dbReference type="Ensembl" id="ENSNMLP00000002152.1"/>
    </source>
</evidence>
<dbReference type="SMART" id="SM01212">
    <property type="entry name" value="Fib_alpha"/>
    <property type="match status" value="1"/>
</dbReference>
<evidence type="ECO:0000256" key="10">
    <source>
        <dbReference type="ARBA" id="ARBA00023180"/>
    </source>
</evidence>
<evidence type="ECO:0000256" key="11">
    <source>
        <dbReference type="ARBA" id="ARBA00025974"/>
    </source>
</evidence>
<evidence type="ECO:0000256" key="3">
    <source>
        <dbReference type="ARBA" id="ARBA00022696"/>
    </source>
</evidence>
<reference evidence="13" key="2">
    <citation type="submission" date="2025-09" db="UniProtKB">
        <authorList>
            <consortium name="Ensembl"/>
        </authorList>
    </citation>
    <scope>IDENTIFICATION</scope>
</reference>
<dbReference type="GO" id="GO:0005577">
    <property type="term" value="C:fibrinogen complex"/>
    <property type="evidence" value="ECO:0007669"/>
    <property type="project" value="InterPro"/>
</dbReference>
<evidence type="ECO:0000256" key="7">
    <source>
        <dbReference type="ARBA" id="ARBA00023054"/>
    </source>
</evidence>
<organism evidence="13 14">
    <name type="scientific">Neogobius melanostomus</name>
    <name type="common">round goby</name>
    <dbReference type="NCBI Taxonomy" id="47308"/>
    <lineage>
        <taxon>Eukaryota</taxon>
        <taxon>Metazoa</taxon>
        <taxon>Chordata</taxon>
        <taxon>Craniata</taxon>
        <taxon>Vertebrata</taxon>
        <taxon>Euteleostomi</taxon>
        <taxon>Actinopterygii</taxon>
        <taxon>Neopterygii</taxon>
        <taxon>Teleostei</taxon>
        <taxon>Neoteleostei</taxon>
        <taxon>Acanthomorphata</taxon>
        <taxon>Gobiaria</taxon>
        <taxon>Gobiiformes</taxon>
        <taxon>Gobioidei</taxon>
        <taxon>Gobiidae</taxon>
        <taxon>Benthophilinae</taxon>
        <taxon>Neogobiini</taxon>
        <taxon>Neogobius</taxon>
    </lineage>
</organism>
<comment type="subcellular location">
    <subcellularLocation>
        <location evidence="1">Secreted</location>
    </subcellularLocation>
</comment>
<keyword evidence="5" id="KW-0732">Signal</keyword>
<keyword evidence="2" id="KW-0964">Secreted</keyword>
<dbReference type="FunFam" id="3.90.215.10:FF:000002">
    <property type="entry name" value="Fibrinogen gamma chain"/>
    <property type="match status" value="1"/>
</dbReference>
<evidence type="ECO:0000256" key="5">
    <source>
        <dbReference type="ARBA" id="ARBA00022729"/>
    </source>
</evidence>
<keyword evidence="9" id="KW-1015">Disulfide bond</keyword>
<dbReference type="GO" id="GO:0072377">
    <property type="term" value="P:blood coagulation, common pathway"/>
    <property type="evidence" value="ECO:0007669"/>
    <property type="project" value="TreeGrafter"/>
</dbReference>
<dbReference type="InterPro" id="IPR036056">
    <property type="entry name" value="Fibrinogen-like_C"/>
</dbReference>